<dbReference type="PANTHER" id="PTHR34273:SF2">
    <property type="entry name" value="METHYLTHIORIBOSE KINASE"/>
    <property type="match status" value="1"/>
</dbReference>
<organism evidence="7 8">
    <name type="scientific">Cohnella silvisoli</name>
    <dbReference type="NCBI Taxonomy" id="2873699"/>
    <lineage>
        <taxon>Bacteria</taxon>
        <taxon>Bacillati</taxon>
        <taxon>Bacillota</taxon>
        <taxon>Bacilli</taxon>
        <taxon>Bacillales</taxon>
        <taxon>Paenibacillaceae</taxon>
        <taxon>Cohnella</taxon>
    </lineage>
</organism>
<evidence type="ECO:0000259" key="6">
    <source>
        <dbReference type="Pfam" id="PF01636"/>
    </source>
</evidence>
<keyword evidence="8" id="KW-1185">Reference proteome</keyword>
<dbReference type="Pfam" id="PF01636">
    <property type="entry name" value="APH"/>
    <property type="match status" value="1"/>
</dbReference>
<dbReference type="Gene3D" id="3.30.200.20">
    <property type="entry name" value="Phosphorylase Kinase, domain 1"/>
    <property type="match status" value="1"/>
</dbReference>
<comment type="caution">
    <text evidence="7">The sequence shown here is derived from an EMBL/GenBank/DDBJ whole genome shotgun (WGS) entry which is preliminary data.</text>
</comment>
<dbReference type="EC" id="2.7.1.-" evidence="7"/>
<dbReference type="InterPro" id="IPR011009">
    <property type="entry name" value="Kinase-like_dom_sf"/>
</dbReference>
<evidence type="ECO:0000256" key="1">
    <source>
        <dbReference type="ARBA" id="ARBA00010165"/>
    </source>
</evidence>
<protein>
    <submittedName>
        <fullName evidence="7">Aminoglycoside phosphotransferase family protein</fullName>
        <ecNumber evidence="7">2.7.1.-</ecNumber>
    </submittedName>
</protein>
<keyword evidence="3" id="KW-0547">Nucleotide-binding</keyword>
<accession>A0ABV1KVN7</accession>
<evidence type="ECO:0000256" key="3">
    <source>
        <dbReference type="ARBA" id="ARBA00022741"/>
    </source>
</evidence>
<keyword evidence="2 7" id="KW-0808">Transferase</keyword>
<dbReference type="EMBL" id="JASKHM010000009">
    <property type="protein sequence ID" value="MEQ4484128.1"/>
    <property type="molecule type" value="Genomic_DNA"/>
</dbReference>
<evidence type="ECO:0000256" key="5">
    <source>
        <dbReference type="ARBA" id="ARBA00022840"/>
    </source>
</evidence>
<dbReference type="Proteomes" id="UP001493487">
    <property type="component" value="Unassembled WGS sequence"/>
</dbReference>
<proteinExistence type="inferred from homology"/>
<gene>
    <name evidence="7" type="ORF">QJS35_17160</name>
</gene>
<dbReference type="GO" id="GO:0016740">
    <property type="term" value="F:transferase activity"/>
    <property type="evidence" value="ECO:0007669"/>
    <property type="project" value="UniProtKB-KW"/>
</dbReference>
<dbReference type="RefSeq" id="WP_232186495.1">
    <property type="nucleotide sequence ID" value="NZ_JAIOAP010000008.1"/>
</dbReference>
<evidence type="ECO:0000256" key="4">
    <source>
        <dbReference type="ARBA" id="ARBA00022777"/>
    </source>
</evidence>
<name>A0ABV1KVN7_9BACL</name>
<dbReference type="SUPFAM" id="SSF56112">
    <property type="entry name" value="Protein kinase-like (PK-like)"/>
    <property type="match status" value="1"/>
</dbReference>
<comment type="similarity">
    <text evidence="1">Belongs to the methylthioribose kinase family.</text>
</comment>
<dbReference type="Gene3D" id="3.90.1200.10">
    <property type="match status" value="1"/>
</dbReference>
<evidence type="ECO:0000313" key="8">
    <source>
        <dbReference type="Proteomes" id="UP001493487"/>
    </source>
</evidence>
<keyword evidence="5" id="KW-0067">ATP-binding</keyword>
<evidence type="ECO:0000313" key="7">
    <source>
        <dbReference type="EMBL" id="MEQ4484128.1"/>
    </source>
</evidence>
<dbReference type="PANTHER" id="PTHR34273">
    <property type="entry name" value="METHYLTHIORIBOSE KINASE"/>
    <property type="match status" value="1"/>
</dbReference>
<feature type="domain" description="Aminoglycoside phosphotransferase" evidence="6">
    <location>
        <begin position="27"/>
        <end position="244"/>
    </location>
</feature>
<reference evidence="7 8" key="1">
    <citation type="journal article" date="2023" name="Genome Announc.">
        <title>Pan-Genome Analyses of the Genus Cohnella and Proposal of the Novel Species Cohnella silvisoli sp. nov., Isolated from Forest Soil.</title>
        <authorList>
            <person name="Wang C."/>
            <person name="Mao L."/>
            <person name="Bao G."/>
            <person name="Zhu H."/>
        </authorList>
    </citation>
    <scope>NUCLEOTIDE SEQUENCE [LARGE SCALE GENOMIC DNA]</scope>
    <source>
        <strain evidence="7 8">NL03-T5-1</strain>
    </source>
</reference>
<dbReference type="InterPro" id="IPR002575">
    <property type="entry name" value="Aminoglycoside_PTrfase"/>
</dbReference>
<keyword evidence="4" id="KW-0418">Kinase</keyword>
<sequence>MGFIVAKQVERYVSSLNELVQEREVAVQQLNGGVSGLIWKVSAGDEKWVLKQALGKLDVAEDWFADVGRIEREEQAMRFLEPMMPEGSVPQVVYSDEINHLYMMTCAPDEAAPWKSLLMDGEFQPEVARHAGVLLREMHESSRRCAGETKQVAFEDMTFFRELRIDPFHRHLIGKYPELESELEALIADLEENRTCLVHGDFSPKNMLVDKEQRVVLLDYEVVHWGNPVFDLAFLLAHLLLKGWALERQADALRLMEDFLWAYGFNPDKEARLIGHTGALLLSRIDGKSTVGYVKGRKLKNLVRRTAMAWLRQPNDEVATKLKEVMKG</sequence>
<evidence type="ECO:0000256" key="2">
    <source>
        <dbReference type="ARBA" id="ARBA00022679"/>
    </source>
</evidence>